<proteinExistence type="predicted"/>
<gene>
    <name evidence="3" type="ORF">Athai_06810</name>
</gene>
<accession>A0A7R7DKD2</accession>
<dbReference type="Proteomes" id="UP000611640">
    <property type="component" value="Chromosome"/>
</dbReference>
<protein>
    <submittedName>
        <fullName evidence="3">Zn-dependent oxidoreductase</fullName>
    </submittedName>
</protein>
<dbReference type="SUPFAM" id="SSF50129">
    <property type="entry name" value="GroES-like"/>
    <property type="match status" value="1"/>
</dbReference>
<dbReference type="EMBL" id="AP023355">
    <property type="protein sequence ID" value="BCJ33178.1"/>
    <property type="molecule type" value="Genomic_DNA"/>
</dbReference>
<evidence type="ECO:0000256" key="1">
    <source>
        <dbReference type="ARBA" id="ARBA00022857"/>
    </source>
</evidence>
<evidence type="ECO:0000313" key="4">
    <source>
        <dbReference type="Proteomes" id="UP000611640"/>
    </source>
</evidence>
<dbReference type="PANTHER" id="PTHR44154:SF1">
    <property type="entry name" value="QUINONE OXIDOREDUCTASE"/>
    <property type="match status" value="1"/>
</dbReference>
<dbReference type="KEGG" id="atl:Athai_06810"/>
<dbReference type="SMART" id="SM00829">
    <property type="entry name" value="PKS_ER"/>
    <property type="match status" value="1"/>
</dbReference>
<dbReference type="InterPro" id="IPR036291">
    <property type="entry name" value="NAD(P)-bd_dom_sf"/>
</dbReference>
<dbReference type="InterPro" id="IPR011032">
    <property type="entry name" value="GroES-like_sf"/>
</dbReference>
<organism evidence="3 4">
    <name type="scientific">Actinocatenispora thailandica</name>
    <dbReference type="NCBI Taxonomy" id="227318"/>
    <lineage>
        <taxon>Bacteria</taxon>
        <taxon>Bacillati</taxon>
        <taxon>Actinomycetota</taxon>
        <taxon>Actinomycetes</taxon>
        <taxon>Micromonosporales</taxon>
        <taxon>Micromonosporaceae</taxon>
        <taxon>Actinocatenispora</taxon>
    </lineage>
</organism>
<dbReference type="InterPro" id="IPR051603">
    <property type="entry name" value="Zinc-ADH_QOR/CCCR"/>
</dbReference>
<evidence type="ECO:0000313" key="3">
    <source>
        <dbReference type="EMBL" id="BCJ33178.1"/>
    </source>
</evidence>
<name>A0A7R7DKD2_9ACTN</name>
<dbReference type="RefSeq" id="WP_203960110.1">
    <property type="nucleotide sequence ID" value="NZ_AP023355.1"/>
</dbReference>
<dbReference type="InterPro" id="IPR020843">
    <property type="entry name" value="ER"/>
</dbReference>
<dbReference type="Gene3D" id="3.90.180.10">
    <property type="entry name" value="Medium-chain alcohol dehydrogenases, catalytic domain"/>
    <property type="match status" value="1"/>
</dbReference>
<keyword evidence="1" id="KW-0521">NADP</keyword>
<feature type="domain" description="Enoyl reductase (ER)" evidence="2">
    <location>
        <begin position="13"/>
        <end position="319"/>
    </location>
</feature>
<reference evidence="3 4" key="1">
    <citation type="submission" date="2020-08" db="EMBL/GenBank/DDBJ databases">
        <title>Whole genome shotgun sequence of Actinocatenispora thailandica NBRC 105041.</title>
        <authorList>
            <person name="Komaki H."/>
            <person name="Tamura T."/>
        </authorList>
    </citation>
    <scope>NUCLEOTIDE SEQUENCE [LARGE SCALE GENOMIC DNA]</scope>
    <source>
        <strain evidence="3 4">NBRC 105041</strain>
    </source>
</reference>
<keyword evidence="4" id="KW-1185">Reference proteome</keyword>
<dbReference type="Pfam" id="PF08240">
    <property type="entry name" value="ADH_N"/>
    <property type="match status" value="1"/>
</dbReference>
<evidence type="ECO:0000259" key="2">
    <source>
        <dbReference type="SMART" id="SM00829"/>
    </source>
</evidence>
<dbReference type="SUPFAM" id="SSF51735">
    <property type="entry name" value="NAD(P)-binding Rossmann-fold domains"/>
    <property type="match status" value="1"/>
</dbReference>
<dbReference type="AlphaFoldDB" id="A0A7R7DKD2"/>
<dbReference type="GO" id="GO:0016491">
    <property type="term" value="F:oxidoreductase activity"/>
    <property type="evidence" value="ECO:0007669"/>
    <property type="project" value="InterPro"/>
</dbReference>
<sequence length="321" mass="33274">MLAAYAERIDPDDPLAALAVGDRPEPEVPDGWAVVDVAAAALNHHDLWSLRGVGLSADALPMILGCDAAGTDADGRRVVVHAVLGDPAVGDGDETLDPRRSLLSERYPGTLAQRVAVPARNLVPLPDGIDFDTAACLPTAWLTAYRMLTTRGRLPQGGAVLVQGAGGGVASAAVVLAQALGARVYATSRVAAKRDRVAALGVTAVEPGAKLPERVDVVIETVGEATFEHSLKCAKPGGRIVVAGATSGHLPAVDLRRVFFLQLEIVGATMGTRDELAALLDLCVAKNLRPVVDSTYPLADAATAFARLAEGTTFGKLVLHP</sequence>
<dbReference type="Pfam" id="PF13602">
    <property type="entry name" value="ADH_zinc_N_2"/>
    <property type="match status" value="1"/>
</dbReference>
<dbReference type="PANTHER" id="PTHR44154">
    <property type="entry name" value="QUINONE OXIDOREDUCTASE"/>
    <property type="match status" value="1"/>
</dbReference>
<dbReference type="InterPro" id="IPR013154">
    <property type="entry name" value="ADH-like_N"/>
</dbReference>